<sequence length="348" mass="38656">MTKSPPPSEKSAGHPKNELPSWAVLIGAITLGIALWLGWMYWGMRLTHAKVADYADGYVSVKRKEAPKQSEGGAAQPAIDRAAVMAEVGQTGDAFGGANALFASVAGALVLWAGVLQSRSLKEAQKATRLAAQAYEDERAFNKKEQFSSTFFQMLTLSRQLVERIDVPKSDGAREERRQGAAALDSLARTLVNRLDDNGIATQTVGQQAREIATTYVGSIYDNHPSSLGPYFRLLFQTFKFVADAEMEESERIRFANIARGQMSEGTVMLLAANGLTERGHRFIPLIERFGLLEHLHSGYRNKYKPALLEGYRRRAFLGSKEREQHALETTPLCSAHYFIAWEQMERQ</sequence>
<dbReference type="OrthoDB" id="6422829at2"/>
<evidence type="ECO:0000256" key="1">
    <source>
        <dbReference type="SAM" id="Phobius"/>
    </source>
</evidence>
<dbReference type="EMBL" id="RXOE01000002">
    <property type="protein sequence ID" value="RTQ34346.1"/>
    <property type="molecule type" value="Genomic_DNA"/>
</dbReference>
<evidence type="ECO:0000313" key="3">
    <source>
        <dbReference type="Proteomes" id="UP000267418"/>
    </source>
</evidence>
<feature type="transmembrane region" description="Helical" evidence="1">
    <location>
        <begin position="21"/>
        <end position="42"/>
    </location>
</feature>
<keyword evidence="1" id="KW-0812">Transmembrane</keyword>
<keyword evidence="3" id="KW-1185">Reference proteome</keyword>
<dbReference type="AlphaFoldDB" id="A0A431TK11"/>
<accession>A0A431TK11</accession>
<organism evidence="2 3">
    <name type="scientific">Variovorax gossypii</name>
    <dbReference type="NCBI Taxonomy" id="1679495"/>
    <lineage>
        <taxon>Bacteria</taxon>
        <taxon>Pseudomonadati</taxon>
        <taxon>Pseudomonadota</taxon>
        <taxon>Betaproteobacteria</taxon>
        <taxon>Burkholderiales</taxon>
        <taxon>Comamonadaceae</taxon>
        <taxon>Variovorax</taxon>
    </lineage>
</organism>
<dbReference type="InterPro" id="IPR031709">
    <property type="entry name" value="PutAbiC"/>
</dbReference>
<feature type="transmembrane region" description="Helical" evidence="1">
    <location>
        <begin position="94"/>
        <end position="116"/>
    </location>
</feature>
<dbReference type="Proteomes" id="UP000267418">
    <property type="component" value="Unassembled WGS sequence"/>
</dbReference>
<keyword evidence="1" id="KW-1133">Transmembrane helix</keyword>
<reference evidence="2 3" key="1">
    <citation type="submission" date="2018-12" db="EMBL/GenBank/DDBJ databases">
        <title>The genome of Variovorax gossypii DSM 100435.</title>
        <authorList>
            <person name="Gao J."/>
            <person name="Sun J."/>
        </authorList>
    </citation>
    <scope>NUCLEOTIDE SEQUENCE [LARGE SCALE GENOMIC DNA]</scope>
    <source>
        <strain evidence="2 3">DSM 100435</strain>
    </source>
</reference>
<keyword evidence="1" id="KW-0472">Membrane</keyword>
<proteinExistence type="predicted"/>
<comment type="caution">
    <text evidence="2">The sequence shown here is derived from an EMBL/GenBank/DDBJ whole genome shotgun (WGS) entry which is preliminary data.</text>
</comment>
<evidence type="ECO:0000313" key="2">
    <source>
        <dbReference type="EMBL" id="RTQ34346.1"/>
    </source>
</evidence>
<protein>
    <submittedName>
        <fullName evidence="2">Uncharacterized protein</fullName>
    </submittedName>
</protein>
<gene>
    <name evidence="2" type="ORF">EJP69_07825</name>
</gene>
<dbReference type="RefSeq" id="WP_126469304.1">
    <property type="nucleotide sequence ID" value="NZ_RXOE01000002.1"/>
</dbReference>
<name>A0A431TK11_9BURK</name>
<dbReference type="Pfam" id="PF16872">
    <property type="entry name" value="putAbiC"/>
    <property type="match status" value="1"/>
</dbReference>